<dbReference type="eggNOG" id="COG4475">
    <property type="taxonomic scope" value="Bacteria"/>
</dbReference>
<dbReference type="AlphaFoldDB" id="A0A0A5G046"/>
<dbReference type="Pfam" id="PF04260">
    <property type="entry name" value="DUF436"/>
    <property type="match status" value="1"/>
</dbReference>
<dbReference type="NCBIfam" id="TIGR01440">
    <property type="entry name" value="TIGR01440 family protein"/>
    <property type="match status" value="1"/>
</dbReference>
<comment type="similarity">
    <text evidence="1">Belongs to the UPF0340 family.</text>
</comment>
<dbReference type="SUPFAM" id="SSF110710">
    <property type="entry name" value="TTHA0583/YokD-like"/>
    <property type="match status" value="1"/>
</dbReference>
<dbReference type="Proteomes" id="UP000030401">
    <property type="component" value="Unassembled WGS sequence"/>
</dbReference>
<evidence type="ECO:0000313" key="3">
    <source>
        <dbReference type="Proteomes" id="UP000030401"/>
    </source>
</evidence>
<protein>
    <recommendedName>
        <fullName evidence="1">UPF0340 protein N784_04670</fullName>
    </recommendedName>
</protein>
<dbReference type="EMBL" id="AVPG01000013">
    <property type="protein sequence ID" value="KGX86451.1"/>
    <property type="molecule type" value="Genomic_DNA"/>
</dbReference>
<proteinExistence type="inferred from homology"/>
<dbReference type="InterPro" id="IPR006340">
    <property type="entry name" value="DUF436"/>
</dbReference>
<organism evidence="2 3">
    <name type="scientific">Pontibacillus litoralis JSM 072002</name>
    <dbReference type="NCBI Taxonomy" id="1385512"/>
    <lineage>
        <taxon>Bacteria</taxon>
        <taxon>Bacillati</taxon>
        <taxon>Bacillota</taxon>
        <taxon>Bacilli</taxon>
        <taxon>Bacillales</taxon>
        <taxon>Bacillaceae</taxon>
        <taxon>Pontibacillus</taxon>
    </lineage>
</organism>
<name>A0A0A5G046_9BACI</name>
<dbReference type="PIRSF" id="PIRSF007510">
    <property type="entry name" value="UCP007510"/>
    <property type="match status" value="1"/>
</dbReference>
<keyword evidence="3" id="KW-1185">Reference proteome</keyword>
<reference evidence="2 3" key="1">
    <citation type="submission" date="2013-08" db="EMBL/GenBank/DDBJ databases">
        <authorList>
            <person name="Huang J."/>
            <person name="Wang G."/>
        </authorList>
    </citation>
    <scope>NUCLEOTIDE SEQUENCE [LARGE SCALE GENOMIC DNA]</scope>
    <source>
        <strain evidence="2 3">JSM 072002</strain>
    </source>
</reference>
<accession>A0A0A5G046</accession>
<evidence type="ECO:0000256" key="1">
    <source>
        <dbReference type="HAMAP-Rule" id="MF_00800"/>
    </source>
</evidence>
<dbReference type="InterPro" id="IPR028345">
    <property type="entry name" value="Antibiotic_NAT-like"/>
</dbReference>
<sequence>MNITSIQKEIESIVDEWITSGLLYKGQLFVIGCSTSEVAGERIGTSGSEEIAAVLFQQFRRLQDQTGVHLAFQGCEHINRALVMDRQAAEQRQLESVSVIPVNEAGGSMAAYAHQHILDPVVVEHIQAHHGMDIGDTFIGMHMKHVVVPLRFKYKQIGAAHVTCATTRPKLIGGARAVYQQCDVQSTTCDY</sequence>
<gene>
    <name evidence="2" type="ORF">N784_04670</name>
</gene>
<dbReference type="RefSeq" id="WP_036834425.1">
    <property type="nucleotide sequence ID" value="NZ_AVPG01000013.1"/>
</dbReference>
<dbReference type="OrthoDB" id="9803187at2"/>
<dbReference type="STRING" id="1385512.N784_04670"/>
<dbReference type="Gene3D" id="3.40.50.10360">
    <property type="entry name" value="Hypothetical protein TT1679"/>
    <property type="match status" value="1"/>
</dbReference>
<dbReference type="HAMAP" id="MF_00800">
    <property type="entry name" value="UPF0340"/>
    <property type="match status" value="1"/>
</dbReference>
<evidence type="ECO:0000313" key="2">
    <source>
        <dbReference type="EMBL" id="KGX86451.1"/>
    </source>
</evidence>
<comment type="caution">
    <text evidence="2">The sequence shown here is derived from an EMBL/GenBank/DDBJ whole genome shotgun (WGS) entry which is preliminary data.</text>
</comment>